<accession>A0A9Q9B3X6</accession>
<dbReference type="GO" id="GO:0005975">
    <property type="term" value="P:carbohydrate metabolic process"/>
    <property type="evidence" value="ECO:0007669"/>
    <property type="project" value="InterPro"/>
</dbReference>
<organism evidence="10 11">
    <name type="scientific">Septoria linicola</name>
    <dbReference type="NCBI Taxonomy" id="215465"/>
    <lineage>
        <taxon>Eukaryota</taxon>
        <taxon>Fungi</taxon>
        <taxon>Dikarya</taxon>
        <taxon>Ascomycota</taxon>
        <taxon>Pezizomycotina</taxon>
        <taxon>Dothideomycetes</taxon>
        <taxon>Dothideomycetidae</taxon>
        <taxon>Mycosphaerellales</taxon>
        <taxon>Mycosphaerellaceae</taxon>
        <taxon>Septoria</taxon>
    </lineage>
</organism>
<gene>
    <name evidence="10" type="ORF">Slin15195_G118120</name>
</gene>
<keyword evidence="6" id="KW-0325">Glycoprotein</keyword>
<proteinExistence type="inferred from homology"/>
<evidence type="ECO:0000313" key="11">
    <source>
        <dbReference type="Proteomes" id="UP001056384"/>
    </source>
</evidence>
<protein>
    <recommendedName>
        <fullName evidence="3">beta-galactosidase</fullName>
        <ecNumber evidence="3">3.2.1.23</ecNumber>
    </recommendedName>
</protein>
<dbReference type="PANTHER" id="PTHR23421">
    <property type="entry name" value="BETA-GALACTOSIDASE RELATED"/>
    <property type="match status" value="1"/>
</dbReference>
<dbReference type="InterPro" id="IPR025972">
    <property type="entry name" value="BetaGal_dom3"/>
</dbReference>
<evidence type="ECO:0000313" key="10">
    <source>
        <dbReference type="EMBL" id="USW58493.1"/>
    </source>
</evidence>
<feature type="domain" description="Beta-galactosidase" evidence="9">
    <location>
        <begin position="397"/>
        <end position="581"/>
    </location>
</feature>
<dbReference type="SUPFAM" id="SSF51011">
    <property type="entry name" value="Glycosyl hydrolase domain"/>
    <property type="match status" value="1"/>
</dbReference>
<evidence type="ECO:0000256" key="7">
    <source>
        <dbReference type="ARBA" id="ARBA00023295"/>
    </source>
</evidence>
<keyword evidence="7" id="KW-0326">Glycosidase</keyword>
<dbReference type="Gene3D" id="3.20.20.80">
    <property type="entry name" value="Glycosidases"/>
    <property type="match status" value="1"/>
</dbReference>
<keyword evidence="11" id="KW-1185">Reference proteome</keyword>
<evidence type="ECO:0000256" key="5">
    <source>
        <dbReference type="ARBA" id="ARBA00022801"/>
    </source>
</evidence>
<dbReference type="InterPro" id="IPR031330">
    <property type="entry name" value="Gly_Hdrlase_35_cat"/>
</dbReference>
<dbReference type="InterPro" id="IPR018954">
    <property type="entry name" value="Betagal_dom2"/>
</dbReference>
<evidence type="ECO:0000256" key="6">
    <source>
        <dbReference type="ARBA" id="ARBA00023180"/>
    </source>
</evidence>
<dbReference type="FunFam" id="3.20.20.80:FF:000040">
    <property type="entry name" value="Beta-galactosidase A"/>
    <property type="match status" value="1"/>
</dbReference>
<keyword evidence="5 10" id="KW-0378">Hydrolase</keyword>
<dbReference type="Gene3D" id="2.60.390.10">
    <property type="entry name" value="Beta-galactosidase, domain 3"/>
    <property type="match status" value="1"/>
</dbReference>
<evidence type="ECO:0000256" key="4">
    <source>
        <dbReference type="ARBA" id="ARBA00022729"/>
    </source>
</evidence>
<evidence type="ECO:0000256" key="8">
    <source>
        <dbReference type="RuleBase" id="RU003679"/>
    </source>
</evidence>
<dbReference type="InterPro" id="IPR001944">
    <property type="entry name" value="Glycoside_Hdrlase_35"/>
</dbReference>
<comment type="catalytic activity">
    <reaction evidence="1">
        <text>Hydrolysis of terminal non-reducing beta-D-galactose residues in beta-D-galactosides.</text>
        <dbReference type="EC" id="3.2.1.23"/>
    </reaction>
</comment>
<name>A0A9Q9B3X6_9PEZI</name>
<dbReference type="AlphaFoldDB" id="A0A9Q9B3X6"/>
<dbReference type="Pfam" id="PF13364">
    <property type="entry name" value="BetaGal_ABD2"/>
    <property type="match status" value="2"/>
</dbReference>
<comment type="similarity">
    <text evidence="2 8">Belongs to the glycosyl hydrolase 35 family.</text>
</comment>
<sequence length="1007" mass="112473">MKYPNPVQILASASLFLQAIAQSQWPLHNNGLNEVVQWDHYSYIVDDQRLVIFSGELHPWRIPVPELWIDILEKIKSAGFNAIALYELWGWHAPNNETLDFETGAHRYGRIFEDAKRAGLYVIYRPGPYSNAEANGGGFPGWLTTGQYGTLRNNDSRYTAAWERYSGKVADYVKPHLVTNGGNIIMWQLENEYPNQWLDPDLKIPNETAIEYMELLQQKHRSWDIDIPFAANAPNFRRKAWSKDYSNERGNTDVYGLDHYPGCWSCDLSECTSVNGSPEPYTLFDYVTHFEETALTQPWFLPEFQGGSYNPWIGPAAGCRANTGPQFVNLYYRHNLAQRVSAMNVYMAYGGTNWGNTGYPLSSTSYDYSAPVQENRLIAEKYSEFKLFGLFLRVARDFTKVDRLGNSTTYTTSPEVIATELRNPDTGGAFYVTRHDHSPSTSVTQFKLHVDTSIGKLTIPYSDHITLNGVQSKIVVTDFAIGATGKSLIYSTIEVLSLVDLGDRQVIVLWALRGESGEVLLKDSKHWTKVSGTSTIIEQPRNGSPHVGSTVLFTVEETPLVLLSDNGVELVIVDRETAYGFWAPPLNNDPLAWENSTVLVHGPYLVRGASEHNDTLAIRADWAGSTRLQVWAGQHVSRVTVNGEVYNTTRSPTGSLIADLPVAQDTIESIQASIQALDQWKVADSLPEKDCDYDDSQWTVADRQWTPNPNPPETYPVLFADEYGYQAGNLLWRGRFDASAAAVYLRVIGGAGFGFSAYLNGNLVGVYLGSHSVKDGNLTISLPQHILNNDSDNVLLVLQDTMGKDQREGALDPRGILNATLISPNGEALQFSSWKVQGNAGANQLIEPVRGTWNEGGLYAERLGWHLNGFDDSQWLSGHPKTNTKTGGVRFYRTNLPLDLPRGQDVSIAFELTTAPRAKLRAQLYVNGYQFGKIIPWFGNQIEFPVFPGILDYYGDNAIGLSIWSMGDNDSAVDVKVKVLGTHISALDLDFNSEYLRPAWVDRQRYA</sequence>
<dbReference type="InterPro" id="IPR008979">
    <property type="entry name" value="Galactose-bd-like_sf"/>
</dbReference>
<dbReference type="InterPro" id="IPR017853">
    <property type="entry name" value="GH"/>
</dbReference>
<dbReference type="EMBL" id="CP099428">
    <property type="protein sequence ID" value="USW58493.1"/>
    <property type="molecule type" value="Genomic_DNA"/>
</dbReference>
<dbReference type="Pfam" id="PF13363">
    <property type="entry name" value="BetaGal_dom3"/>
    <property type="match status" value="1"/>
</dbReference>
<dbReference type="InterPro" id="IPR037110">
    <property type="entry name" value="Betagal_dom2_sf"/>
</dbReference>
<keyword evidence="4" id="KW-0732">Signal</keyword>
<dbReference type="Proteomes" id="UP001056384">
    <property type="component" value="Chromosome 11"/>
</dbReference>
<dbReference type="SUPFAM" id="SSF49785">
    <property type="entry name" value="Galactose-binding domain-like"/>
    <property type="match status" value="2"/>
</dbReference>
<dbReference type="PRINTS" id="PR00742">
    <property type="entry name" value="GLHYDRLASE35"/>
</dbReference>
<dbReference type="SMART" id="SM01029">
    <property type="entry name" value="BetaGal_dom2"/>
    <property type="match status" value="1"/>
</dbReference>
<dbReference type="OrthoDB" id="1657402at2759"/>
<dbReference type="Pfam" id="PF01301">
    <property type="entry name" value="Glyco_hydro_35"/>
    <property type="match status" value="1"/>
</dbReference>
<dbReference type="Pfam" id="PF10435">
    <property type="entry name" value="BetaGal_dom2"/>
    <property type="match status" value="1"/>
</dbReference>
<dbReference type="EC" id="3.2.1.23" evidence="3"/>
<evidence type="ECO:0000256" key="3">
    <source>
        <dbReference type="ARBA" id="ARBA00012756"/>
    </source>
</evidence>
<dbReference type="InterPro" id="IPR025300">
    <property type="entry name" value="BetaGal_jelly_roll_dom"/>
</dbReference>
<reference evidence="10" key="1">
    <citation type="submission" date="2022-06" db="EMBL/GenBank/DDBJ databases">
        <title>Complete genome sequences of two strains of the flax pathogen Septoria linicola.</title>
        <authorList>
            <person name="Lapalu N."/>
            <person name="Simon A."/>
            <person name="Demenou B."/>
            <person name="Paumier D."/>
            <person name="Guillot M.-P."/>
            <person name="Gout L."/>
            <person name="Valade R."/>
        </authorList>
    </citation>
    <scope>NUCLEOTIDE SEQUENCE</scope>
    <source>
        <strain evidence="10">SE15195</strain>
    </source>
</reference>
<evidence type="ECO:0000256" key="1">
    <source>
        <dbReference type="ARBA" id="ARBA00001412"/>
    </source>
</evidence>
<dbReference type="SUPFAM" id="SSF51445">
    <property type="entry name" value="(Trans)glycosidases"/>
    <property type="match status" value="1"/>
</dbReference>
<dbReference type="Gene3D" id="2.60.120.260">
    <property type="entry name" value="Galactose-binding domain-like"/>
    <property type="match status" value="2"/>
</dbReference>
<evidence type="ECO:0000256" key="2">
    <source>
        <dbReference type="ARBA" id="ARBA00009809"/>
    </source>
</evidence>
<evidence type="ECO:0000259" key="9">
    <source>
        <dbReference type="SMART" id="SM01029"/>
    </source>
</evidence>
<dbReference type="SUPFAM" id="SSF117100">
    <property type="entry name" value="Beta-galactosidase LacA, domain 3"/>
    <property type="match status" value="1"/>
</dbReference>
<dbReference type="InterPro" id="IPR036833">
    <property type="entry name" value="BetaGal_dom3_sf"/>
</dbReference>
<dbReference type="Gene3D" id="2.102.20.10">
    <property type="entry name" value="Beta-galactosidase, domain 2"/>
    <property type="match status" value="1"/>
</dbReference>
<dbReference type="GO" id="GO:0004565">
    <property type="term" value="F:beta-galactosidase activity"/>
    <property type="evidence" value="ECO:0007669"/>
    <property type="project" value="UniProtKB-EC"/>
</dbReference>